<dbReference type="EMBL" id="JAJAGQ010000022">
    <property type="protein sequence ID" value="KAJ8528915.1"/>
    <property type="molecule type" value="Genomic_DNA"/>
</dbReference>
<protein>
    <submittedName>
        <fullName evidence="1">Uncharacterized protein</fullName>
    </submittedName>
</protein>
<comment type="caution">
    <text evidence="1">The sequence shown here is derived from an EMBL/GenBank/DDBJ whole genome shotgun (WGS) entry which is preliminary data.</text>
</comment>
<dbReference type="Proteomes" id="UP001152561">
    <property type="component" value="Unassembled WGS sequence"/>
</dbReference>
<dbReference type="AlphaFoldDB" id="A0A9Q1L789"/>
<organism evidence="1 2">
    <name type="scientific">Anisodus acutangulus</name>
    <dbReference type="NCBI Taxonomy" id="402998"/>
    <lineage>
        <taxon>Eukaryota</taxon>
        <taxon>Viridiplantae</taxon>
        <taxon>Streptophyta</taxon>
        <taxon>Embryophyta</taxon>
        <taxon>Tracheophyta</taxon>
        <taxon>Spermatophyta</taxon>
        <taxon>Magnoliopsida</taxon>
        <taxon>eudicotyledons</taxon>
        <taxon>Gunneridae</taxon>
        <taxon>Pentapetalae</taxon>
        <taxon>asterids</taxon>
        <taxon>lamiids</taxon>
        <taxon>Solanales</taxon>
        <taxon>Solanaceae</taxon>
        <taxon>Solanoideae</taxon>
        <taxon>Hyoscyameae</taxon>
        <taxon>Anisodus</taxon>
    </lineage>
</organism>
<proteinExistence type="predicted"/>
<name>A0A9Q1L789_9SOLA</name>
<reference evidence="2" key="1">
    <citation type="journal article" date="2023" name="Proc. Natl. Acad. Sci. U.S.A.">
        <title>Genomic and structural basis for evolution of tropane alkaloid biosynthesis.</title>
        <authorList>
            <person name="Wanga Y.-J."/>
            <person name="Taina T."/>
            <person name="Yua J.-Y."/>
            <person name="Lia J."/>
            <person name="Xua B."/>
            <person name="Chenc J."/>
            <person name="D'Auriad J.C."/>
            <person name="Huanga J.-P."/>
            <person name="Huanga S.-X."/>
        </authorList>
    </citation>
    <scope>NUCLEOTIDE SEQUENCE [LARGE SCALE GENOMIC DNA]</scope>
    <source>
        <strain evidence="2">cv. KIB-2019</strain>
    </source>
</reference>
<keyword evidence="2" id="KW-1185">Reference proteome</keyword>
<gene>
    <name evidence="1" type="ORF">K7X08_030655</name>
</gene>
<evidence type="ECO:0000313" key="2">
    <source>
        <dbReference type="Proteomes" id="UP001152561"/>
    </source>
</evidence>
<dbReference type="OrthoDB" id="692041at2759"/>
<accession>A0A9Q1L789</accession>
<sequence>MLLQQDMFPAADAIFAPPVYWTHTQLVAAATIAFESIHNSSFMARINADIRVKEALSAKAEAAQVLDRLKNLLDNQVGSKFLPTLVSDTGENRIHEAKDTPLNLQMQMIDD</sequence>
<evidence type="ECO:0000313" key="1">
    <source>
        <dbReference type="EMBL" id="KAJ8528915.1"/>
    </source>
</evidence>